<organism evidence="2 3">
    <name type="scientific">Spermophilus dauricus</name>
    <name type="common">Daurian ground squirrel</name>
    <dbReference type="NCBI Taxonomy" id="99837"/>
    <lineage>
        <taxon>Eukaryota</taxon>
        <taxon>Metazoa</taxon>
        <taxon>Chordata</taxon>
        <taxon>Craniata</taxon>
        <taxon>Vertebrata</taxon>
        <taxon>Euteleostomi</taxon>
        <taxon>Mammalia</taxon>
        <taxon>Eutheria</taxon>
        <taxon>Euarchontoglires</taxon>
        <taxon>Glires</taxon>
        <taxon>Rodentia</taxon>
        <taxon>Sciuromorpha</taxon>
        <taxon>Sciuridae</taxon>
        <taxon>Xerinae</taxon>
        <taxon>Marmotini</taxon>
        <taxon>Spermophilus</taxon>
    </lineage>
</organism>
<dbReference type="Ensembl" id="ENSSDAT00000023169.1">
    <property type="protein sequence ID" value="ENSSDAP00000020267.1"/>
    <property type="gene ID" value="ENSSDAG00000018473.1"/>
</dbReference>
<dbReference type="GO" id="GO:0005829">
    <property type="term" value="C:cytosol"/>
    <property type="evidence" value="ECO:0007669"/>
    <property type="project" value="TreeGrafter"/>
</dbReference>
<dbReference type="InterPro" id="IPR037239">
    <property type="entry name" value="OSBP_sf"/>
</dbReference>
<keyword evidence="1" id="KW-0175">Coiled coil</keyword>
<dbReference type="Proteomes" id="UP000694422">
    <property type="component" value="Unplaced"/>
</dbReference>
<dbReference type="Pfam" id="PF01237">
    <property type="entry name" value="Oxysterol_BP"/>
    <property type="match status" value="1"/>
</dbReference>
<dbReference type="Gene3D" id="3.30.70.3490">
    <property type="match status" value="1"/>
</dbReference>
<dbReference type="PANTHER" id="PTHR10972">
    <property type="entry name" value="OXYSTEROL-BINDING PROTEIN-RELATED"/>
    <property type="match status" value="1"/>
</dbReference>
<dbReference type="InterPro" id="IPR000648">
    <property type="entry name" value="Oxysterol-bd"/>
</dbReference>
<evidence type="ECO:0000313" key="3">
    <source>
        <dbReference type="Proteomes" id="UP000694422"/>
    </source>
</evidence>
<dbReference type="FunFam" id="3.30.70.3490:FF:000001">
    <property type="entry name" value="Oxysterol-binding protein"/>
    <property type="match status" value="1"/>
</dbReference>
<dbReference type="SUPFAM" id="SSF144000">
    <property type="entry name" value="Oxysterol-binding protein-like"/>
    <property type="match status" value="1"/>
</dbReference>
<sequence length="104" mass="12587">MYSMGNTVFVDTKKLPIIKKKVRKLEDQNEYESCSLWKDVTFNLKIRDIDAATEAKHRLEERQRTETRERKEKEIQWETRLFHEDGECWVYDESLLKRLGAVKH</sequence>
<evidence type="ECO:0000256" key="1">
    <source>
        <dbReference type="SAM" id="Coils"/>
    </source>
</evidence>
<dbReference type="AlphaFoldDB" id="A0A8C9Q8J3"/>
<feature type="coiled-coil region" evidence="1">
    <location>
        <begin position="49"/>
        <end position="76"/>
    </location>
</feature>
<protein>
    <submittedName>
        <fullName evidence="2">Uncharacterized protein</fullName>
    </submittedName>
</protein>
<name>A0A8C9Q8J3_SPEDA</name>
<dbReference type="GO" id="GO:0016020">
    <property type="term" value="C:membrane"/>
    <property type="evidence" value="ECO:0007669"/>
    <property type="project" value="TreeGrafter"/>
</dbReference>
<keyword evidence="3" id="KW-1185">Reference proteome</keyword>
<reference evidence="2" key="2">
    <citation type="submission" date="2025-09" db="UniProtKB">
        <authorList>
            <consortium name="Ensembl"/>
        </authorList>
    </citation>
    <scope>IDENTIFICATION</scope>
</reference>
<proteinExistence type="predicted"/>
<evidence type="ECO:0000313" key="2">
    <source>
        <dbReference type="Ensembl" id="ENSSDAP00000020267.1"/>
    </source>
</evidence>
<dbReference type="GO" id="GO:0032934">
    <property type="term" value="F:sterol binding"/>
    <property type="evidence" value="ECO:0007669"/>
    <property type="project" value="TreeGrafter"/>
</dbReference>
<dbReference type="PANTHER" id="PTHR10972:SF200">
    <property type="entry name" value="OXYSTEROL-BINDING PROTEIN-RELATED PROTEIN 9"/>
    <property type="match status" value="1"/>
</dbReference>
<accession>A0A8C9Q8J3</accession>
<reference evidence="2" key="1">
    <citation type="submission" date="2025-08" db="UniProtKB">
        <authorList>
            <consortium name="Ensembl"/>
        </authorList>
    </citation>
    <scope>IDENTIFICATION</scope>
</reference>
<dbReference type="GO" id="GO:0005794">
    <property type="term" value="C:Golgi apparatus"/>
    <property type="evidence" value="ECO:0007669"/>
    <property type="project" value="TreeGrafter"/>
</dbReference>